<dbReference type="Proteomes" id="UP000829542">
    <property type="component" value="Chromosome"/>
</dbReference>
<feature type="domain" description="GST C-terminal" evidence="1">
    <location>
        <begin position="161"/>
        <end position="288"/>
    </location>
</feature>
<dbReference type="InterPro" id="IPR036282">
    <property type="entry name" value="Glutathione-S-Trfase_C_sf"/>
</dbReference>
<dbReference type="InterPro" id="IPR040079">
    <property type="entry name" value="Glutathione_S-Trfase"/>
</dbReference>
<dbReference type="InterPro" id="IPR010987">
    <property type="entry name" value="Glutathione-S-Trfase_C-like"/>
</dbReference>
<dbReference type="CDD" id="cd03190">
    <property type="entry name" value="GST_C_Omega_like"/>
    <property type="match status" value="1"/>
</dbReference>
<dbReference type="Gene3D" id="3.40.30.10">
    <property type="entry name" value="Glutaredoxin"/>
    <property type="match status" value="1"/>
</dbReference>
<accession>A0ABY3WY59</accession>
<organism evidence="2 3">
    <name type="scientific">Ignatzschineria rhizosphaerae</name>
    <dbReference type="NCBI Taxonomy" id="2923279"/>
    <lineage>
        <taxon>Bacteria</taxon>
        <taxon>Pseudomonadati</taxon>
        <taxon>Pseudomonadota</taxon>
        <taxon>Gammaproteobacteria</taxon>
        <taxon>Cardiobacteriales</taxon>
        <taxon>Ignatzschineriaceae</taxon>
        <taxon>Ignatzschineria</taxon>
    </lineage>
</organism>
<dbReference type="PANTHER" id="PTHR32419">
    <property type="entry name" value="GLUTATHIONYL-HYDROQUINONE REDUCTASE"/>
    <property type="match status" value="1"/>
</dbReference>
<dbReference type="InterPro" id="IPR047047">
    <property type="entry name" value="GST_Omega-like_C"/>
</dbReference>
<proteinExistence type="predicted"/>
<dbReference type="SUPFAM" id="SSF52833">
    <property type="entry name" value="Thioredoxin-like"/>
    <property type="match status" value="1"/>
</dbReference>
<dbReference type="InterPro" id="IPR016639">
    <property type="entry name" value="GST_Omega/GSH"/>
</dbReference>
<dbReference type="RefSeq" id="WP_242147900.1">
    <property type="nucleotide sequence ID" value="NZ_CP093379.1"/>
</dbReference>
<keyword evidence="3" id="KW-1185">Reference proteome</keyword>
<name>A0ABY3WY59_9GAMM</name>
<dbReference type="Gene3D" id="1.20.1050.10">
    <property type="match status" value="1"/>
</dbReference>
<dbReference type="SUPFAM" id="SSF47616">
    <property type="entry name" value="GST C-terminal domain-like"/>
    <property type="match status" value="1"/>
</dbReference>
<protein>
    <submittedName>
        <fullName evidence="2">Glutathione S-transferase family protein</fullName>
    </submittedName>
</protein>
<dbReference type="PANTHER" id="PTHR32419:SF6">
    <property type="entry name" value="GLUTATHIONE S-TRANSFERASE OMEGA-LIKE 1-RELATED"/>
    <property type="match status" value="1"/>
</dbReference>
<evidence type="ECO:0000259" key="1">
    <source>
        <dbReference type="PROSITE" id="PS50405"/>
    </source>
</evidence>
<reference evidence="2 3" key="1">
    <citation type="submission" date="2022-03" db="EMBL/GenBank/DDBJ databases">
        <title>Ignatzschineria rhizosphaerae HR5S32.</title>
        <authorList>
            <person name="Sun J.Q."/>
            <person name="Feng J.Y."/>
        </authorList>
    </citation>
    <scope>NUCLEOTIDE SEQUENCE [LARGE SCALE GENOMIC DNA]</scope>
    <source>
        <strain evidence="2 3">HR5S32</strain>
    </source>
</reference>
<dbReference type="PROSITE" id="PS50405">
    <property type="entry name" value="GST_CTER"/>
    <property type="match status" value="1"/>
</dbReference>
<gene>
    <name evidence="2" type="ORF">MMG00_09970</name>
</gene>
<dbReference type="EMBL" id="CP093379">
    <property type="protein sequence ID" value="UNM95547.1"/>
    <property type="molecule type" value="Genomic_DNA"/>
</dbReference>
<dbReference type="Pfam" id="PF13410">
    <property type="entry name" value="GST_C_2"/>
    <property type="match status" value="1"/>
</dbReference>
<dbReference type="SFLD" id="SFLDG01206">
    <property type="entry name" value="Xi.1"/>
    <property type="match status" value="1"/>
</dbReference>
<evidence type="ECO:0000313" key="3">
    <source>
        <dbReference type="Proteomes" id="UP000829542"/>
    </source>
</evidence>
<evidence type="ECO:0000313" key="2">
    <source>
        <dbReference type="EMBL" id="UNM95547.1"/>
    </source>
</evidence>
<dbReference type="SFLD" id="SFLDG01148">
    <property type="entry name" value="Xi_(cytGST)"/>
    <property type="match status" value="1"/>
</dbReference>
<sequence length="308" mass="35971">MMNSVEKGSFKRKESLFRNWITKDGSAGISGSGGFTPEKDRYHLYVSLACPWANRTLIMRNLKGLQEFIPITVVHWRMGKESWHFEAENGAEEDPLYHAKFLYELYHKVDPNYEENGGVVTVPLLWDKKNNTVVSNESAEIIRMFNNAFDDVGAIAGDYYPEHLRSEIDAMNDRFYNSINNGVYRCGFATTQEAYNIAYQELFSALDYLENHLKGKHFLVGNQLTEADIRLFVTLIRFDAVYYSHFKCNRQQLRDFPEIWRYLRELYARDEFKETVNMFHIKHHYYESHPSLNPSGIVPNGPIIDFSL</sequence>
<dbReference type="InterPro" id="IPR036249">
    <property type="entry name" value="Thioredoxin-like_sf"/>
</dbReference>
<dbReference type="InterPro" id="IPR004045">
    <property type="entry name" value="Glutathione_S-Trfase_N"/>
</dbReference>
<dbReference type="PIRSF" id="PIRSF015753">
    <property type="entry name" value="GST"/>
    <property type="match status" value="1"/>
</dbReference>
<dbReference type="Pfam" id="PF13409">
    <property type="entry name" value="GST_N_2"/>
    <property type="match status" value="1"/>
</dbReference>
<dbReference type="SFLD" id="SFLDS00019">
    <property type="entry name" value="Glutathione_Transferase_(cytos"/>
    <property type="match status" value="1"/>
</dbReference>